<evidence type="ECO:0000259" key="8">
    <source>
        <dbReference type="Pfam" id="PF22638"/>
    </source>
</evidence>
<evidence type="ECO:0000256" key="1">
    <source>
        <dbReference type="ARBA" id="ARBA00004365"/>
    </source>
</evidence>
<dbReference type="InterPro" id="IPR053927">
    <property type="entry name" value="FlgK_helical"/>
</dbReference>
<evidence type="ECO:0000313" key="10">
    <source>
        <dbReference type="Proteomes" id="UP000004836"/>
    </source>
</evidence>
<evidence type="ECO:0000256" key="2">
    <source>
        <dbReference type="ARBA" id="ARBA00004613"/>
    </source>
</evidence>
<protein>
    <recommendedName>
        <fullName evidence="4">Flagellar hook-associated protein 1</fullName>
    </recommendedName>
</protein>
<comment type="caution">
    <text evidence="9">The sequence shown here is derived from an EMBL/GenBank/DDBJ whole genome shotgun (WGS) entry which is preliminary data.</text>
</comment>
<evidence type="ECO:0000256" key="4">
    <source>
        <dbReference type="ARBA" id="ARBA00016244"/>
    </source>
</evidence>
<evidence type="ECO:0000259" key="7">
    <source>
        <dbReference type="Pfam" id="PF06429"/>
    </source>
</evidence>
<dbReference type="Pfam" id="PF22638">
    <property type="entry name" value="FlgK_D1"/>
    <property type="match status" value="1"/>
</dbReference>
<organism evidence="9 10">
    <name type="scientific">alpha proteobacterium IMCC14465</name>
    <dbReference type="NCBI Taxonomy" id="1220535"/>
    <lineage>
        <taxon>Bacteria</taxon>
        <taxon>Pseudomonadati</taxon>
        <taxon>Pseudomonadota</taxon>
        <taxon>Alphaproteobacteria</taxon>
        <taxon>PS1 clade</taxon>
    </lineage>
</organism>
<dbReference type="InterPro" id="IPR010930">
    <property type="entry name" value="Flg_bb/hook_C_dom"/>
</dbReference>
<evidence type="ECO:0000256" key="3">
    <source>
        <dbReference type="ARBA" id="ARBA00009677"/>
    </source>
</evidence>
<evidence type="ECO:0000256" key="5">
    <source>
        <dbReference type="ARBA" id="ARBA00022525"/>
    </source>
</evidence>
<comment type="subcellular location">
    <subcellularLocation>
        <location evidence="1">Bacterial flagellum</location>
    </subcellularLocation>
    <subcellularLocation>
        <location evidence="2">Secreted</location>
    </subcellularLocation>
</comment>
<evidence type="ECO:0000313" key="9">
    <source>
        <dbReference type="EMBL" id="EJW21504.1"/>
    </source>
</evidence>
<dbReference type="STRING" id="1220535.IMCC14465_13000"/>
<dbReference type="InterPro" id="IPR002371">
    <property type="entry name" value="FlgK"/>
</dbReference>
<dbReference type="GO" id="GO:0005576">
    <property type="term" value="C:extracellular region"/>
    <property type="evidence" value="ECO:0007669"/>
    <property type="project" value="UniProtKB-SubCell"/>
</dbReference>
<gene>
    <name evidence="9" type="ORF">IMCC14465_13000</name>
</gene>
<keyword evidence="5" id="KW-0964">Secreted</keyword>
<accession>J9E0S7</accession>
<name>J9E0S7_9PROT</name>
<dbReference type="NCBIfam" id="TIGR02492">
    <property type="entry name" value="flgK_ends"/>
    <property type="match status" value="1"/>
</dbReference>
<dbReference type="PATRIC" id="fig|1220535.3.peg.1292"/>
<keyword evidence="6" id="KW-0975">Bacterial flagellum</keyword>
<dbReference type="eggNOG" id="COG1256">
    <property type="taxonomic scope" value="Bacteria"/>
</dbReference>
<evidence type="ECO:0000256" key="6">
    <source>
        <dbReference type="ARBA" id="ARBA00023143"/>
    </source>
</evidence>
<feature type="domain" description="Flagellar basal-body/hook protein C-terminal" evidence="7">
    <location>
        <begin position="1397"/>
        <end position="1436"/>
    </location>
</feature>
<dbReference type="Pfam" id="PF06429">
    <property type="entry name" value="Flg_bbr_C"/>
    <property type="match status" value="1"/>
</dbReference>
<dbReference type="PANTHER" id="PTHR30033:SF1">
    <property type="entry name" value="FLAGELLAR HOOK-ASSOCIATED PROTEIN 1"/>
    <property type="match status" value="1"/>
</dbReference>
<sequence>MASLFDIGKSGIQSYRQALTVTGQNIANINTDGYNKRAATLEEVAGSQGGLTAIASQSGLGVRVSDIRRSFDAFLLNKKFSSSAEFERITAYADQLRELENTLLPNDADLGTQIGNFFGVLQDVAAAPGDIPPRLLAIEQGKSLAEAFNFSASQIETLNESTLRRTEDTVTAINILTEQLADVNSRLLSAGQSGKSSNSLLDNRDKLIGEIAELAEVTVTYEARGVATLRLGDTIAGPVLVSSKNFNKIDVIEKMGQLQPLIVSGGSKTATSQISKGLLAGLVDSYRFLSDTARNIDFLATSVARGLNDVHNRGVTLDGERGMDMFSTSDLEFTFGVANKANLSAELAVSNTSIVPTNRLDFIYMDDANRWALLNPEMGGEAGSDNGEIVSVGNVITGPGFQLQVSGTPQSGDTLSLDYISGAARNMSFRLIKPQEIAAALPTVVEQDIANESDADLEAVPVAMPSYDTPASIDAVFDNSLSPLDSTFLLRDGVVAAVPAGTTNLDLVSYKQQSSVNFDISENDLFSAMHLDISISEGPGAGAHRFNLNYQVNFPQAANTADWEDLGDLARAMALGIIQTDSGQTLGDLGLFASGHGGQLTLASSEGNFTNGAVTLGTGTTLSGRLTSAQSASDIQIFTREGRHIAGTPLTQTQIADIITPANGFSTHADYFGNYLNDTEEAYRGMDMEILKSGGLQELTLGANGTSPLALGGSGNYPNSATDAYSAHFQLVNGNTAAVQIPAGASAGYVANLLNTTIGETGLVAKATNRVMLSNFDSPGVAIFNLEGKNQEPITIRANVGVSQLTVLETAINEVSELTGIVAQVTDQGDRIILVSDAADDILISSLSPDSPQFSGQIIDTDGTPVSDSVVFGQASDQGRIDSGRFAGQVQLVSGESFNMQVGDVISQSALNPVLGGQVKIDSSLTGDRKTITFAANAMADDNLGVNVSGRALAAAAQYSLTLPSYEGGPSFQASLASGDLADISQTAIAEELVSQMRNNAVTVSLSGQTAITPENRPQDGDSVTVKFANDTYTIRVNAEKRVDEDGNFIQYDSYELEIDGGEPGRLTAYFDTNNKLQIVAGGSLSAAAISIPGDDLIAGNNDAAERFGISVATQRYAGTNVVLADGERSMDVLFNDQRVSIGITPEGVVSTDPNVPDLTVRWEPVVGDQGRLILEHDLTTGPLSFSGDRPSQALGFRVADFDIKRDGEHINVRSTNGRQLDVTARAESLADKIVSLRGLPQEDLIIVVTGGGARNLGAQFDLAPIVPEIPSLDIEVVNETGNMIEVIDSITGHSIASRRLDQNGQAEAAGFAFKMRGVATEGDVFHIVSRNNGAGDARNINAMMALQTVSLDGQQGGGFRDIFAAIVTEVGAAVRSSDNSLASAEAVRDAAVEAELSFSGVNLDTEAAALIEFQQAYQASARILSTAREMFSTLMDSI</sequence>
<dbReference type="EMBL" id="ALYF01000003">
    <property type="protein sequence ID" value="EJW21504.1"/>
    <property type="molecule type" value="Genomic_DNA"/>
</dbReference>
<keyword evidence="10" id="KW-1185">Reference proteome</keyword>
<comment type="similarity">
    <text evidence="3">Belongs to the flagella basal body rod proteins family.</text>
</comment>
<dbReference type="OrthoDB" id="7181295at2"/>
<dbReference type="Proteomes" id="UP000004836">
    <property type="component" value="Unassembled WGS sequence"/>
</dbReference>
<dbReference type="PANTHER" id="PTHR30033">
    <property type="entry name" value="FLAGELLAR HOOK-ASSOCIATED PROTEIN 1"/>
    <property type="match status" value="1"/>
</dbReference>
<dbReference type="GO" id="GO:0044780">
    <property type="term" value="P:bacterial-type flagellum assembly"/>
    <property type="evidence" value="ECO:0007669"/>
    <property type="project" value="InterPro"/>
</dbReference>
<reference evidence="9 10" key="1">
    <citation type="journal article" date="2012" name="J. Bacteriol.">
        <title>Genome Sequence of Strain IMCC14465, Isolated from the East Sea, Belonging to the PS1 Clade of Alphaproteobacteria.</title>
        <authorList>
            <person name="Yang S.J."/>
            <person name="Kang I."/>
            <person name="Cho J.C."/>
        </authorList>
    </citation>
    <scope>NUCLEOTIDE SEQUENCE [LARGE SCALE GENOMIC DNA]</scope>
    <source>
        <strain evidence="9 10">IMCC14465</strain>
    </source>
</reference>
<proteinExistence type="inferred from homology"/>
<dbReference type="GO" id="GO:0005198">
    <property type="term" value="F:structural molecule activity"/>
    <property type="evidence" value="ECO:0007669"/>
    <property type="project" value="InterPro"/>
</dbReference>
<dbReference type="GO" id="GO:0009424">
    <property type="term" value="C:bacterial-type flagellum hook"/>
    <property type="evidence" value="ECO:0007669"/>
    <property type="project" value="InterPro"/>
</dbReference>
<feature type="domain" description="Flagellar hook-associated protein FlgK helical" evidence="8">
    <location>
        <begin position="97"/>
        <end position="326"/>
    </location>
</feature>